<gene>
    <name evidence="3" type="ORF">ACFPZ3_60340</name>
</gene>
<dbReference type="SMART" id="SM00347">
    <property type="entry name" value="HTH_MARR"/>
    <property type="match status" value="1"/>
</dbReference>
<feature type="region of interest" description="Disordered" evidence="1">
    <location>
        <begin position="141"/>
        <end position="165"/>
    </location>
</feature>
<dbReference type="InterPro" id="IPR036390">
    <property type="entry name" value="WH_DNA-bd_sf"/>
</dbReference>
<dbReference type="RefSeq" id="WP_379523483.1">
    <property type="nucleotide sequence ID" value="NZ_JBHSPA010000108.1"/>
</dbReference>
<comment type="caution">
    <text evidence="3">The sequence shown here is derived from an EMBL/GenBank/DDBJ whole genome shotgun (WGS) entry which is preliminary data.</text>
</comment>
<reference evidence="4" key="1">
    <citation type="journal article" date="2019" name="Int. J. Syst. Evol. Microbiol.">
        <title>The Global Catalogue of Microorganisms (GCM) 10K type strain sequencing project: providing services to taxonomists for standard genome sequencing and annotation.</title>
        <authorList>
            <consortium name="The Broad Institute Genomics Platform"/>
            <consortium name="The Broad Institute Genome Sequencing Center for Infectious Disease"/>
            <person name="Wu L."/>
            <person name="Ma J."/>
        </authorList>
    </citation>
    <scope>NUCLEOTIDE SEQUENCE [LARGE SCALE GENOMIC DNA]</scope>
    <source>
        <strain evidence="4">CCUG 53903</strain>
    </source>
</reference>
<dbReference type="InterPro" id="IPR039422">
    <property type="entry name" value="MarR/SlyA-like"/>
</dbReference>
<dbReference type="PANTHER" id="PTHR33164">
    <property type="entry name" value="TRANSCRIPTIONAL REGULATOR, MARR FAMILY"/>
    <property type="match status" value="1"/>
</dbReference>
<feature type="compositionally biased region" description="Gly residues" evidence="1">
    <location>
        <begin position="145"/>
        <end position="155"/>
    </location>
</feature>
<sequence length="165" mass="17488">MDLPPTLLATTTFVLHKVGAAGRRVLAGRLADEAGLSLWEFAALAALADFGASAQREVGDRLGLDPSDMVRLMDGLVAAGLAERDRDPADRRRYRVSVTPSGLDALNRARSLVEKVERETLAPLTPAERTRLRELVTKVFTGGQASTGGQAGTGDVGEHRQGGGR</sequence>
<dbReference type="PRINTS" id="PR00598">
    <property type="entry name" value="HTHMARR"/>
</dbReference>
<dbReference type="Gene3D" id="1.10.10.10">
    <property type="entry name" value="Winged helix-like DNA-binding domain superfamily/Winged helix DNA-binding domain"/>
    <property type="match status" value="1"/>
</dbReference>
<dbReference type="InterPro" id="IPR000835">
    <property type="entry name" value="HTH_MarR-typ"/>
</dbReference>
<feature type="compositionally biased region" description="Basic and acidic residues" evidence="1">
    <location>
        <begin position="156"/>
        <end position="165"/>
    </location>
</feature>
<dbReference type="Pfam" id="PF12802">
    <property type="entry name" value="MarR_2"/>
    <property type="match status" value="1"/>
</dbReference>
<name>A0ABW1DAH4_9ACTN</name>
<evidence type="ECO:0000259" key="2">
    <source>
        <dbReference type="PROSITE" id="PS50995"/>
    </source>
</evidence>
<dbReference type="Proteomes" id="UP001596058">
    <property type="component" value="Unassembled WGS sequence"/>
</dbReference>
<protein>
    <submittedName>
        <fullName evidence="3">MarR family winged helix-turn-helix transcriptional regulator</fullName>
    </submittedName>
</protein>
<dbReference type="SUPFAM" id="SSF46785">
    <property type="entry name" value="Winged helix' DNA-binding domain"/>
    <property type="match status" value="1"/>
</dbReference>
<organism evidence="3 4">
    <name type="scientific">Nonomuraea insulae</name>
    <dbReference type="NCBI Taxonomy" id="1616787"/>
    <lineage>
        <taxon>Bacteria</taxon>
        <taxon>Bacillati</taxon>
        <taxon>Actinomycetota</taxon>
        <taxon>Actinomycetes</taxon>
        <taxon>Streptosporangiales</taxon>
        <taxon>Streptosporangiaceae</taxon>
        <taxon>Nonomuraea</taxon>
    </lineage>
</organism>
<dbReference type="EMBL" id="JBHSPA010000108">
    <property type="protein sequence ID" value="MFC5834066.1"/>
    <property type="molecule type" value="Genomic_DNA"/>
</dbReference>
<proteinExistence type="predicted"/>
<evidence type="ECO:0000313" key="3">
    <source>
        <dbReference type="EMBL" id="MFC5834066.1"/>
    </source>
</evidence>
<dbReference type="InterPro" id="IPR036388">
    <property type="entry name" value="WH-like_DNA-bd_sf"/>
</dbReference>
<dbReference type="PROSITE" id="PS50995">
    <property type="entry name" value="HTH_MARR_2"/>
    <property type="match status" value="1"/>
</dbReference>
<feature type="domain" description="HTH marR-type" evidence="2">
    <location>
        <begin position="1"/>
        <end position="141"/>
    </location>
</feature>
<keyword evidence="4" id="KW-1185">Reference proteome</keyword>
<dbReference type="PANTHER" id="PTHR33164:SF43">
    <property type="entry name" value="HTH-TYPE TRANSCRIPTIONAL REPRESSOR YETL"/>
    <property type="match status" value="1"/>
</dbReference>
<evidence type="ECO:0000256" key="1">
    <source>
        <dbReference type="SAM" id="MobiDB-lite"/>
    </source>
</evidence>
<accession>A0ABW1DAH4</accession>
<evidence type="ECO:0000313" key="4">
    <source>
        <dbReference type="Proteomes" id="UP001596058"/>
    </source>
</evidence>